<dbReference type="Gene3D" id="3.40.960.10">
    <property type="entry name" value="VSR Endonuclease"/>
    <property type="match status" value="1"/>
</dbReference>
<sequence>MPVDPLAVFGDEPFSIGAARTAGAGRKRTDAPRLARPFAGVRAREAPADVRALAAAYLPKMAPHEFFSHRTAALLHGLWLPLPDQQRLVLDVAVIRPHRAPRDARVQGHHLVERPGMVVRRDGVPVANPIETVCQLATVLSGDDLVTAIERLLPPRHPASARRLEALTRAATDPHRPGSIRLRKALPRVRIGSRSPQETRLRLLMLASGLPEPELSHLPNDPRLEWTEGDLVYPAQKVWIEVEGDQHRTDRRQWMKDVARYELLTDLGWRVIRVTAADIAEPAVTLARIARALHRSG</sequence>
<protein>
    <submittedName>
        <fullName evidence="2">DUF559 domain-containing protein</fullName>
    </submittedName>
</protein>
<dbReference type="InterPro" id="IPR007569">
    <property type="entry name" value="DUF559"/>
</dbReference>
<dbReference type="InterPro" id="IPR011335">
    <property type="entry name" value="Restrct_endonuc-II-like"/>
</dbReference>
<evidence type="ECO:0000259" key="1">
    <source>
        <dbReference type="Pfam" id="PF04480"/>
    </source>
</evidence>
<keyword evidence="3" id="KW-1185">Reference proteome</keyword>
<evidence type="ECO:0000313" key="3">
    <source>
        <dbReference type="Proteomes" id="UP001597347"/>
    </source>
</evidence>
<gene>
    <name evidence="2" type="ORF">ACFSBI_00805</name>
</gene>
<organism evidence="2 3">
    <name type="scientific">Amnibacterium endophyticum</name>
    <dbReference type="NCBI Taxonomy" id="2109337"/>
    <lineage>
        <taxon>Bacteria</taxon>
        <taxon>Bacillati</taxon>
        <taxon>Actinomycetota</taxon>
        <taxon>Actinomycetes</taxon>
        <taxon>Micrococcales</taxon>
        <taxon>Microbacteriaceae</taxon>
        <taxon>Amnibacterium</taxon>
    </lineage>
</organism>
<evidence type="ECO:0000313" key="2">
    <source>
        <dbReference type="EMBL" id="MFD1720075.1"/>
    </source>
</evidence>
<dbReference type="Pfam" id="PF04480">
    <property type="entry name" value="DUF559"/>
    <property type="match status" value="1"/>
</dbReference>
<name>A0ABW4L9G2_9MICO</name>
<comment type="caution">
    <text evidence="2">The sequence shown here is derived from an EMBL/GenBank/DDBJ whole genome shotgun (WGS) entry which is preliminary data.</text>
</comment>
<dbReference type="Proteomes" id="UP001597347">
    <property type="component" value="Unassembled WGS sequence"/>
</dbReference>
<dbReference type="EMBL" id="JBHUEA010000001">
    <property type="protein sequence ID" value="MFD1720075.1"/>
    <property type="molecule type" value="Genomic_DNA"/>
</dbReference>
<feature type="domain" description="DUF559" evidence="1">
    <location>
        <begin position="231"/>
        <end position="293"/>
    </location>
</feature>
<accession>A0ABW4L9G2</accession>
<dbReference type="RefSeq" id="WP_377931282.1">
    <property type="nucleotide sequence ID" value="NZ_JBHUEA010000001.1"/>
</dbReference>
<proteinExistence type="predicted"/>
<reference evidence="3" key="1">
    <citation type="journal article" date="2019" name="Int. J. Syst. Evol. Microbiol.">
        <title>The Global Catalogue of Microorganisms (GCM) 10K type strain sequencing project: providing services to taxonomists for standard genome sequencing and annotation.</title>
        <authorList>
            <consortium name="The Broad Institute Genomics Platform"/>
            <consortium name="The Broad Institute Genome Sequencing Center for Infectious Disease"/>
            <person name="Wu L."/>
            <person name="Ma J."/>
        </authorList>
    </citation>
    <scope>NUCLEOTIDE SEQUENCE [LARGE SCALE GENOMIC DNA]</scope>
    <source>
        <strain evidence="3">CGMCC 1.12471</strain>
    </source>
</reference>
<dbReference type="SUPFAM" id="SSF52980">
    <property type="entry name" value="Restriction endonuclease-like"/>
    <property type="match status" value="1"/>
</dbReference>